<gene>
    <name evidence="2" type="ORF">ASU33_01685</name>
</gene>
<proteinExistence type="predicted"/>
<name>A0A9X0HHR0_SOLP1</name>
<evidence type="ECO:0008006" key="4">
    <source>
        <dbReference type="Google" id="ProtNLM"/>
    </source>
</evidence>
<reference evidence="2 3" key="1">
    <citation type="submission" date="2015-11" db="EMBL/GenBank/DDBJ databases">
        <title>Solirubrum puertoriconensis gen. nov. an environmental bacteria isolated in Puerto Rico.</title>
        <authorList>
            <person name="Cuebas-Irizarry M.F."/>
            <person name="Montalvo-Rodriguez R."/>
        </authorList>
    </citation>
    <scope>NUCLEOTIDE SEQUENCE [LARGE SCALE GENOMIC DNA]</scope>
    <source>
        <strain evidence="2 3">MC1A</strain>
    </source>
</reference>
<accession>A0A9X0HHR0</accession>
<organism evidence="2 3">
    <name type="scientific">Solirubrum puertoriconensis</name>
    <dbReference type="NCBI Taxonomy" id="1751427"/>
    <lineage>
        <taxon>Bacteria</taxon>
        <taxon>Pseudomonadati</taxon>
        <taxon>Bacteroidota</taxon>
        <taxon>Cytophagia</taxon>
        <taxon>Cytophagales</taxon>
    </lineage>
</organism>
<dbReference type="RefSeq" id="WP_059071799.1">
    <property type="nucleotide sequence ID" value="NZ_LNAL01000008.1"/>
</dbReference>
<feature type="signal peptide" evidence="1">
    <location>
        <begin position="1"/>
        <end position="22"/>
    </location>
</feature>
<dbReference type="SUPFAM" id="SSF50242">
    <property type="entry name" value="TIMP-like"/>
    <property type="match status" value="1"/>
</dbReference>
<dbReference type="AlphaFoldDB" id="A0A9X0HHR0"/>
<evidence type="ECO:0000313" key="3">
    <source>
        <dbReference type="Proteomes" id="UP000054223"/>
    </source>
</evidence>
<evidence type="ECO:0000256" key="1">
    <source>
        <dbReference type="SAM" id="SignalP"/>
    </source>
</evidence>
<comment type="caution">
    <text evidence="2">The sequence shown here is derived from an EMBL/GenBank/DDBJ whole genome shotgun (WGS) entry which is preliminary data.</text>
</comment>
<dbReference type="EMBL" id="LNAL01000008">
    <property type="protein sequence ID" value="KUG06104.1"/>
    <property type="molecule type" value="Genomic_DNA"/>
</dbReference>
<keyword evidence="3" id="KW-1185">Reference proteome</keyword>
<dbReference type="Gene3D" id="2.40.50.120">
    <property type="match status" value="1"/>
</dbReference>
<dbReference type="OrthoDB" id="981564at2"/>
<protein>
    <recommendedName>
        <fullName evidence="4">Tissue inhibitor of metalloproteinase</fullName>
    </recommendedName>
</protein>
<evidence type="ECO:0000313" key="2">
    <source>
        <dbReference type="EMBL" id="KUG06104.1"/>
    </source>
</evidence>
<feature type="chain" id="PRO_5040949108" description="Tissue inhibitor of metalloproteinase" evidence="1">
    <location>
        <begin position="23"/>
        <end position="145"/>
    </location>
</feature>
<keyword evidence="1" id="KW-0732">Signal</keyword>
<sequence length="145" mass="16270">MHKVFTLLLLVVLATTPFVGRACSCVDVSIRKGYKQSDIIFAGTLIGKAQAERLTRYTFRVNHLYKGTLRADTVSVFSSGRGEDCGSNFALNSSYLIYSWFRDAKPKSIFDSGPKVSPYLYTSLCSRNKPDRFANLYEKAVLTFL</sequence>
<dbReference type="InterPro" id="IPR008993">
    <property type="entry name" value="TIMP-like_OB-fold"/>
</dbReference>
<dbReference type="Proteomes" id="UP000054223">
    <property type="component" value="Unassembled WGS sequence"/>
</dbReference>